<feature type="signal peptide" evidence="4">
    <location>
        <begin position="1"/>
        <end position="24"/>
    </location>
</feature>
<dbReference type="PANTHER" id="PTHR30329:SF21">
    <property type="entry name" value="LIPOPROTEIN YIAD-RELATED"/>
    <property type="match status" value="1"/>
</dbReference>
<evidence type="ECO:0000256" key="2">
    <source>
        <dbReference type="PROSITE-ProRule" id="PRU00473"/>
    </source>
</evidence>
<dbReference type="Gene3D" id="3.30.1330.60">
    <property type="entry name" value="OmpA-like domain"/>
    <property type="match status" value="1"/>
</dbReference>
<dbReference type="InterPro" id="IPR036737">
    <property type="entry name" value="OmpA-like_sf"/>
</dbReference>
<feature type="chain" id="PRO_5010223919" evidence="4">
    <location>
        <begin position="25"/>
        <end position="608"/>
    </location>
</feature>
<dbReference type="Pfam" id="PF02412">
    <property type="entry name" value="TSP_3"/>
    <property type="match status" value="3"/>
</dbReference>
<keyword evidence="7" id="KW-1185">Reference proteome</keyword>
<proteinExistence type="predicted"/>
<evidence type="ECO:0000256" key="1">
    <source>
        <dbReference type="ARBA" id="ARBA00022729"/>
    </source>
</evidence>
<sequence length="608" mass="65369">MGRRMLNQGVLTLCLLLPGMAALAQPALRNFELERLELNPGAEGSLVVGTGELLQAGQYRLSTAGHYSHNLLVVHRDGVDDIPIVGGRATMHVVAAYALRNWLQLGVQLPVVALQRGEDSSKTGLTRPESFGLGTPTAGLRIGLLTQEEQGGVDLALGGDVLLPVGNPDGLSRDADVRYMPRLMVGRHFGFFRAALDVGFMVRPSGRISDVGSSTEFQDELGNELRIGAAVTSTGRRLRYEFNVLGTVPLSKQSGAAEFLPGFRYLVNPSLEIFALGGMGVGAALGTPLFRVLAGASFGDVTPRRGPGEASVMCDMGLPLAPEECPHKDDDGDSVLNIDDKCPELAGDTARAGCPRADTDMDGIEDSLDGCPTEFGPAARQGCPVRDDDNDGVGDEDDTCPQEPGPVENRGCPVKDRDKDGIDNDQDECPNEPGPVERKGCPEEDSDKDGVPNRTDTCAREAGPESNLGCPEHEAPQVLIDAKEINLRGNKVFFEAAGWRIQQRSFVLLDWVAKVLKEHPEIPRVVVGAHTDDRGLPDQLRQLSQHRAEEVRRYLLSKGVAAEKLEARGYGPDKPIDSPLTSIGRENNRRVDFKIIRDGDGGADVSQQ</sequence>
<keyword evidence="2" id="KW-0472">Membrane</keyword>
<dbReference type="SUPFAM" id="SSF103647">
    <property type="entry name" value="TSP type-3 repeat"/>
    <property type="match status" value="1"/>
</dbReference>
<evidence type="ECO:0000259" key="5">
    <source>
        <dbReference type="PROSITE" id="PS51123"/>
    </source>
</evidence>
<organism evidence="6 7">
    <name type="scientific">Stigmatella aurantiaca</name>
    <dbReference type="NCBI Taxonomy" id="41"/>
    <lineage>
        <taxon>Bacteria</taxon>
        <taxon>Pseudomonadati</taxon>
        <taxon>Myxococcota</taxon>
        <taxon>Myxococcia</taxon>
        <taxon>Myxococcales</taxon>
        <taxon>Cystobacterineae</taxon>
        <taxon>Archangiaceae</taxon>
        <taxon>Stigmatella</taxon>
    </lineage>
</organism>
<reference evidence="7" key="1">
    <citation type="submission" date="2016-10" db="EMBL/GenBank/DDBJ databases">
        <authorList>
            <person name="Varghese N."/>
            <person name="Submissions S."/>
        </authorList>
    </citation>
    <scope>NUCLEOTIDE SEQUENCE [LARGE SCALE GENOMIC DNA]</scope>
    <source>
        <strain evidence="7">DSM 17044</strain>
    </source>
</reference>
<dbReference type="InterPro" id="IPR050330">
    <property type="entry name" value="Bact_OuterMem_StrucFunc"/>
</dbReference>
<dbReference type="InterPro" id="IPR003367">
    <property type="entry name" value="Thrombospondin_3-like_rpt"/>
</dbReference>
<feature type="compositionally biased region" description="Acidic residues" evidence="3">
    <location>
        <begin position="388"/>
        <end position="400"/>
    </location>
</feature>
<accession>A0A1H7NWT0</accession>
<dbReference type="GO" id="GO:0007155">
    <property type="term" value="P:cell adhesion"/>
    <property type="evidence" value="ECO:0007669"/>
    <property type="project" value="InterPro"/>
</dbReference>
<protein>
    <submittedName>
        <fullName evidence="6">Thrombospondin type 3 repeat-containing protein</fullName>
    </submittedName>
</protein>
<dbReference type="InterPro" id="IPR006665">
    <property type="entry name" value="OmpA-like"/>
</dbReference>
<evidence type="ECO:0000313" key="6">
    <source>
        <dbReference type="EMBL" id="SEL28033.1"/>
    </source>
</evidence>
<dbReference type="GO" id="GO:0005509">
    <property type="term" value="F:calcium ion binding"/>
    <property type="evidence" value="ECO:0007669"/>
    <property type="project" value="InterPro"/>
</dbReference>
<dbReference type="PROSITE" id="PS51123">
    <property type="entry name" value="OMPA_2"/>
    <property type="match status" value="1"/>
</dbReference>
<dbReference type="CDD" id="cd07185">
    <property type="entry name" value="OmpA_C-like"/>
    <property type="match status" value="1"/>
</dbReference>
<evidence type="ECO:0000313" key="7">
    <source>
        <dbReference type="Proteomes" id="UP000182719"/>
    </source>
</evidence>
<dbReference type="Proteomes" id="UP000182719">
    <property type="component" value="Unassembled WGS sequence"/>
</dbReference>
<gene>
    <name evidence="6" type="ORF">SAMN05444354_10599</name>
</gene>
<keyword evidence="1 4" id="KW-0732">Signal</keyword>
<feature type="region of interest" description="Disordered" evidence="3">
    <location>
        <begin position="365"/>
        <end position="471"/>
    </location>
</feature>
<evidence type="ECO:0000256" key="4">
    <source>
        <dbReference type="SAM" id="SignalP"/>
    </source>
</evidence>
<dbReference type="PANTHER" id="PTHR30329">
    <property type="entry name" value="STATOR ELEMENT OF FLAGELLAR MOTOR COMPLEX"/>
    <property type="match status" value="1"/>
</dbReference>
<dbReference type="Pfam" id="PF00691">
    <property type="entry name" value="OmpA"/>
    <property type="match status" value="1"/>
</dbReference>
<name>A0A1H7NWT0_STIAU</name>
<dbReference type="SUPFAM" id="SSF103088">
    <property type="entry name" value="OmpA-like"/>
    <property type="match status" value="1"/>
</dbReference>
<dbReference type="AlphaFoldDB" id="A0A1H7NWT0"/>
<dbReference type="Gene3D" id="4.10.1080.10">
    <property type="entry name" value="TSP type-3 repeat"/>
    <property type="match status" value="1"/>
</dbReference>
<feature type="domain" description="OmpA-like" evidence="5">
    <location>
        <begin position="481"/>
        <end position="599"/>
    </location>
</feature>
<dbReference type="InterPro" id="IPR028974">
    <property type="entry name" value="TSP_type-3_rpt"/>
</dbReference>
<dbReference type="PRINTS" id="PR01023">
    <property type="entry name" value="NAFLGMOTY"/>
</dbReference>
<dbReference type="EMBL" id="FOAP01000005">
    <property type="protein sequence ID" value="SEL28033.1"/>
    <property type="molecule type" value="Genomic_DNA"/>
</dbReference>
<feature type="compositionally biased region" description="Basic and acidic residues" evidence="3">
    <location>
        <begin position="413"/>
        <end position="422"/>
    </location>
</feature>
<dbReference type="OrthoDB" id="5486625at2"/>
<evidence type="ECO:0000256" key="3">
    <source>
        <dbReference type="SAM" id="MobiDB-lite"/>
    </source>
</evidence>
<dbReference type="GO" id="GO:0016020">
    <property type="term" value="C:membrane"/>
    <property type="evidence" value="ECO:0007669"/>
    <property type="project" value="UniProtKB-UniRule"/>
</dbReference>